<dbReference type="Gene3D" id="1.10.10.10">
    <property type="entry name" value="Winged helix-like DNA-binding domain superfamily/Winged helix DNA-binding domain"/>
    <property type="match status" value="1"/>
</dbReference>
<evidence type="ECO:0000256" key="4">
    <source>
        <dbReference type="ARBA" id="ARBA00023163"/>
    </source>
</evidence>
<dbReference type="InterPro" id="IPR036388">
    <property type="entry name" value="WH-like_DNA-bd_sf"/>
</dbReference>
<dbReference type="InterPro" id="IPR005650">
    <property type="entry name" value="BlaI_family"/>
</dbReference>
<evidence type="ECO:0000256" key="2">
    <source>
        <dbReference type="ARBA" id="ARBA00023015"/>
    </source>
</evidence>
<comment type="similarity">
    <text evidence="1">Belongs to the BlaI transcriptional regulatory family.</text>
</comment>
<evidence type="ECO:0000313" key="5">
    <source>
        <dbReference type="EMBL" id="MFC1418425.1"/>
    </source>
</evidence>
<dbReference type="EMBL" id="JBHFAB010000012">
    <property type="protein sequence ID" value="MFC1418425.1"/>
    <property type="molecule type" value="Genomic_DNA"/>
</dbReference>
<dbReference type="SUPFAM" id="SSF46785">
    <property type="entry name" value="Winged helix' DNA-binding domain"/>
    <property type="match status" value="1"/>
</dbReference>
<protein>
    <submittedName>
        <fullName evidence="5">BlaI/MecI/CopY family transcriptional regulator</fullName>
    </submittedName>
</protein>
<dbReference type="Pfam" id="PF03965">
    <property type="entry name" value="Penicillinase_R"/>
    <property type="match status" value="1"/>
</dbReference>
<dbReference type="Proteomes" id="UP001592531">
    <property type="component" value="Unassembled WGS sequence"/>
</dbReference>
<evidence type="ECO:0000313" key="6">
    <source>
        <dbReference type="Proteomes" id="UP001592531"/>
    </source>
</evidence>
<keyword evidence="6" id="KW-1185">Reference proteome</keyword>
<accession>A0ABV6VXC1</accession>
<name>A0ABV6VXC1_9ACTN</name>
<comment type="caution">
    <text evidence="5">The sequence shown here is derived from an EMBL/GenBank/DDBJ whole genome shotgun (WGS) entry which is preliminary data.</text>
</comment>
<organism evidence="5 6">
    <name type="scientific">Streptacidiphilus cavernicola</name>
    <dbReference type="NCBI Taxonomy" id="3342716"/>
    <lineage>
        <taxon>Bacteria</taxon>
        <taxon>Bacillati</taxon>
        <taxon>Actinomycetota</taxon>
        <taxon>Actinomycetes</taxon>
        <taxon>Kitasatosporales</taxon>
        <taxon>Streptomycetaceae</taxon>
        <taxon>Streptacidiphilus</taxon>
    </lineage>
</organism>
<dbReference type="RefSeq" id="WP_380537222.1">
    <property type="nucleotide sequence ID" value="NZ_JBHFAB010000012.1"/>
</dbReference>
<keyword evidence="4" id="KW-0804">Transcription</keyword>
<gene>
    <name evidence="5" type="ORF">ACEZDE_17515</name>
</gene>
<sequence length="130" mass="13867">MADERRPVGALEAEVLALLQASGEPLTAGEALRRLGGGLSYSTVVTVLSRMRAKGLLGRTKRGRAFAYAPVADSHGLTARRMRRELESDSNRGAVLARFVQDLSSGDEQLLRQLLGSDSELDITDGPSTG</sequence>
<proteinExistence type="inferred from homology"/>
<evidence type="ECO:0000256" key="1">
    <source>
        <dbReference type="ARBA" id="ARBA00011046"/>
    </source>
</evidence>
<keyword evidence="2" id="KW-0805">Transcription regulation</keyword>
<dbReference type="InterPro" id="IPR036390">
    <property type="entry name" value="WH_DNA-bd_sf"/>
</dbReference>
<keyword evidence="3" id="KW-0238">DNA-binding</keyword>
<reference evidence="5 6" key="1">
    <citation type="submission" date="2024-09" db="EMBL/GenBank/DDBJ databases">
        <authorList>
            <person name="Lee S.D."/>
        </authorList>
    </citation>
    <scope>NUCLEOTIDE SEQUENCE [LARGE SCALE GENOMIC DNA]</scope>
    <source>
        <strain evidence="5 6">N8-3</strain>
    </source>
</reference>
<evidence type="ECO:0000256" key="3">
    <source>
        <dbReference type="ARBA" id="ARBA00023125"/>
    </source>
</evidence>